<dbReference type="InterPro" id="IPR029058">
    <property type="entry name" value="AB_hydrolase_fold"/>
</dbReference>
<gene>
    <name evidence="5" type="ORF">GCM10022419_064570</name>
</gene>
<feature type="chain" id="PRO_5045279237" evidence="3">
    <location>
        <begin position="23"/>
        <end position="630"/>
    </location>
</feature>
<dbReference type="SMART" id="SM00939">
    <property type="entry name" value="PepX_C"/>
    <property type="match status" value="1"/>
</dbReference>
<keyword evidence="1" id="KW-0378">Hydrolase</keyword>
<feature type="domain" description="Xaa-Pro dipeptidyl-peptidase C-terminal" evidence="4">
    <location>
        <begin position="355"/>
        <end position="620"/>
    </location>
</feature>
<dbReference type="SUPFAM" id="SSF49785">
    <property type="entry name" value="Galactose-binding domain-like"/>
    <property type="match status" value="1"/>
</dbReference>
<feature type="compositionally biased region" description="Polar residues" evidence="2">
    <location>
        <begin position="396"/>
        <end position="406"/>
    </location>
</feature>
<dbReference type="RefSeq" id="WP_345567647.1">
    <property type="nucleotide sequence ID" value="NZ_BAABDQ010000015.1"/>
</dbReference>
<keyword evidence="6" id="KW-1185">Reference proteome</keyword>
<feature type="region of interest" description="Disordered" evidence="2">
    <location>
        <begin position="388"/>
        <end position="415"/>
    </location>
</feature>
<accession>A0ABP6XYR1</accession>
<dbReference type="InterPro" id="IPR006311">
    <property type="entry name" value="TAT_signal"/>
</dbReference>
<dbReference type="InterPro" id="IPR008979">
    <property type="entry name" value="Galactose-bd-like_sf"/>
</dbReference>
<proteinExistence type="predicted"/>
<dbReference type="Gene3D" id="2.60.120.260">
    <property type="entry name" value="Galactose-binding domain-like"/>
    <property type="match status" value="1"/>
</dbReference>
<dbReference type="EMBL" id="BAABDQ010000015">
    <property type="protein sequence ID" value="GAA3574511.1"/>
    <property type="molecule type" value="Genomic_DNA"/>
</dbReference>
<evidence type="ECO:0000313" key="5">
    <source>
        <dbReference type="EMBL" id="GAA3574511.1"/>
    </source>
</evidence>
<comment type="caution">
    <text evidence="5">The sequence shown here is derived from an EMBL/GenBank/DDBJ whole genome shotgun (WGS) entry which is preliminary data.</text>
</comment>
<dbReference type="Proteomes" id="UP001500630">
    <property type="component" value="Unassembled WGS sequence"/>
</dbReference>
<dbReference type="InterPro" id="IPR000383">
    <property type="entry name" value="Xaa-Pro-like_dom"/>
</dbReference>
<feature type="signal peptide" evidence="3">
    <location>
        <begin position="1"/>
        <end position="22"/>
    </location>
</feature>
<keyword evidence="3" id="KW-0732">Signal</keyword>
<evidence type="ECO:0000259" key="4">
    <source>
        <dbReference type="SMART" id="SM00939"/>
    </source>
</evidence>
<name>A0ABP6XYR1_9ACTN</name>
<dbReference type="Gene3D" id="3.40.50.1820">
    <property type="entry name" value="alpha/beta hydrolase"/>
    <property type="match status" value="2"/>
</dbReference>
<dbReference type="InterPro" id="IPR013736">
    <property type="entry name" value="Xaa-Pro_dipept_C"/>
</dbReference>
<reference evidence="6" key="1">
    <citation type="journal article" date="2019" name="Int. J. Syst. Evol. Microbiol.">
        <title>The Global Catalogue of Microorganisms (GCM) 10K type strain sequencing project: providing services to taxonomists for standard genome sequencing and annotation.</title>
        <authorList>
            <consortium name="The Broad Institute Genomics Platform"/>
            <consortium name="The Broad Institute Genome Sequencing Center for Infectious Disease"/>
            <person name="Wu L."/>
            <person name="Ma J."/>
        </authorList>
    </citation>
    <scope>NUCLEOTIDE SEQUENCE [LARGE SCALE GENOMIC DNA]</scope>
    <source>
        <strain evidence="6">JCM 17326</strain>
    </source>
</reference>
<protein>
    <submittedName>
        <fullName evidence="5">Xaa-Pro dipeptidyl-peptidase</fullName>
    </submittedName>
</protein>
<sequence>MSDLKWRGFLAAVALATPLVIAGTPAASATAEPKIDISGGLTQPVFSYTDAIREHVRVQSSVDSDGDGKKDLVRVDIIRPKESGSGLKVPVIMHESPYYDNPGVGYELDHKKYDANGNVTKFPLAYDNYFVPRGYAYLAVDMIGTRLSEGCPTSYGAADVLGGKAVVDWLNGRASAYDDQGQPVKATWTTGRTGMIGHSYEGALGAAVAGTGVQGLATIVNISGYTSGYENARINGTLSWFAGLASWQANRVAADPGKCAAVSEKLLQDSDDATGNYNAYWDERNYRTGTISQARNVRASVFSVMGMQDRNVVGSQFSEWWAKLPRDVPRKAWVTQYGHIDPFWARREVWMDTLHQWFDHELMGVANDILRRPRVDVQLGPDRWITQADWPAPAARTTTLRPQQDGSLDRKPSTGAGSYLDLAQTEVAMADNPGTTHPNRLAFLTPPLKDAMRLSGTPSVSLRLKLDKPTANLGVLLVDYGTDTRINYRERGATAAEGLKFIGGEDCVGQSTADDDGCYLKAGDNTAASDFNVVTRGILDAQNHRSLSRSTPLTPGKAYQITWKMLPQDYEFKAGHRLGLVLTGANDDFNLDESGNGTGADAEPGTGAEVTIDLAGTSITLPLVNGTPLK</sequence>
<evidence type="ECO:0000256" key="2">
    <source>
        <dbReference type="SAM" id="MobiDB-lite"/>
    </source>
</evidence>
<dbReference type="Pfam" id="PF08530">
    <property type="entry name" value="PepX_C"/>
    <property type="match status" value="1"/>
</dbReference>
<dbReference type="Pfam" id="PF02129">
    <property type="entry name" value="Peptidase_S15"/>
    <property type="match status" value="1"/>
</dbReference>
<dbReference type="SUPFAM" id="SSF53474">
    <property type="entry name" value="alpha/beta-Hydrolases"/>
    <property type="match status" value="1"/>
</dbReference>
<organism evidence="5 6">
    <name type="scientific">Nonomuraea rosea</name>
    <dbReference type="NCBI Taxonomy" id="638574"/>
    <lineage>
        <taxon>Bacteria</taxon>
        <taxon>Bacillati</taxon>
        <taxon>Actinomycetota</taxon>
        <taxon>Actinomycetes</taxon>
        <taxon>Streptosporangiales</taxon>
        <taxon>Streptosporangiaceae</taxon>
        <taxon>Nonomuraea</taxon>
    </lineage>
</organism>
<evidence type="ECO:0000256" key="1">
    <source>
        <dbReference type="ARBA" id="ARBA00022801"/>
    </source>
</evidence>
<evidence type="ECO:0000313" key="6">
    <source>
        <dbReference type="Proteomes" id="UP001500630"/>
    </source>
</evidence>
<evidence type="ECO:0000256" key="3">
    <source>
        <dbReference type="SAM" id="SignalP"/>
    </source>
</evidence>
<dbReference type="PROSITE" id="PS51318">
    <property type="entry name" value="TAT"/>
    <property type="match status" value="1"/>
</dbReference>